<dbReference type="Proteomes" id="UP000749559">
    <property type="component" value="Unassembled WGS sequence"/>
</dbReference>
<dbReference type="FunFam" id="3.90.70.200:FF:000001">
    <property type="entry name" value="RNA polymerase-associated protein RTF1 homolog"/>
    <property type="match status" value="1"/>
</dbReference>
<feature type="compositionally biased region" description="Basic and acidic residues" evidence="9">
    <location>
        <begin position="142"/>
        <end position="159"/>
    </location>
</feature>
<dbReference type="PANTHER" id="PTHR13115">
    <property type="entry name" value="RNA POLYMERASE-ASSOCIATED PROTEIN RTF1 HOMOLOG"/>
    <property type="match status" value="1"/>
</dbReference>
<keyword evidence="4 8" id="KW-0175">Coiled coil</keyword>
<evidence type="ECO:0000313" key="10">
    <source>
        <dbReference type="EMBL" id="CAH1791151.1"/>
    </source>
</evidence>
<evidence type="ECO:0000256" key="8">
    <source>
        <dbReference type="SAM" id="Coils"/>
    </source>
</evidence>
<evidence type="ECO:0000256" key="1">
    <source>
        <dbReference type="ARBA" id="ARBA00004642"/>
    </source>
</evidence>
<dbReference type="Gene3D" id="3.90.70.200">
    <property type="entry name" value="Plus-3 domain"/>
    <property type="match status" value="1"/>
</dbReference>
<dbReference type="GO" id="GO:1990269">
    <property type="term" value="F:RNA polymerase II C-terminal domain phosphoserine binding"/>
    <property type="evidence" value="ECO:0007669"/>
    <property type="project" value="TreeGrafter"/>
</dbReference>
<feature type="compositionally biased region" description="Low complexity" evidence="9">
    <location>
        <begin position="282"/>
        <end position="292"/>
    </location>
</feature>
<evidence type="ECO:0000256" key="5">
    <source>
        <dbReference type="ARBA" id="ARBA00023159"/>
    </source>
</evidence>
<accession>A0A8J1U6X6</accession>
<feature type="compositionally biased region" description="Basic and acidic residues" evidence="9">
    <location>
        <begin position="267"/>
        <end position="281"/>
    </location>
</feature>
<dbReference type="GO" id="GO:0016593">
    <property type="term" value="C:Cdc73/Paf1 complex"/>
    <property type="evidence" value="ECO:0007669"/>
    <property type="project" value="TreeGrafter"/>
</dbReference>
<proteinExistence type="predicted"/>
<feature type="compositionally biased region" description="Acidic residues" evidence="9">
    <location>
        <begin position="122"/>
        <end position="141"/>
    </location>
</feature>
<dbReference type="InterPro" id="IPR036128">
    <property type="entry name" value="Plus3-like_sf"/>
</dbReference>
<feature type="compositionally biased region" description="Low complexity" evidence="9">
    <location>
        <begin position="112"/>
        <end position="121"/>
    </location>
</feature>
<keyword evidence="7" id="KW-0539">Nucleus</keyword>
<dbReference type="OrthoDB" id="166375at2759"/>
<feature type="compositionally biased region" description="Acidic residues" evidence="9">
    <location>
        <begin position="15"/>
        <end position="28"/>
    </location>
</feature>
<keyword evidence="2" id="KW-0597">Phosphoprotein</keyword>
<feature type="region of interest" description="Disordered" evidence="9">
    <location>
        <begin position="582"/>
        <end position="625"/>
    </location>
</feature>
<feature type="compositionally biased region" description="Basic and acidic residues" evidence="9">
    <location>
        <begin position="212"/>
        <end position="253"/>
    </location>
</feature>
<feature type="compositionally biased region" description="Acidic residues" evidence="9">
    <location>
        <begin position="257"/>
        <end position="266"/>
    </location>
</feature>
<name>A0A8J1U6X6_OWEFU</name>
<keyword evidence="5" id="KW-0010">Activator</keyword>
<feature type="region of interest" description="Disordered" evidence="9">
    <location>
        <begin position="180"/>
        <end position="306"/>
    </location>
</feature>
<evidence type="ECO:0000313" key="11">
    <source>
        <dbReference type="Proteomes" id="UP000749559"/>
    </source>
</evidence>
<sequence length="681" mass="77709">MPAVKRKSTRLLVDSDSEDSDSPSDLEEELKALVSKRKRTEPPRERASHSQQSDSDSETSDDDEDWTADGKNKKKAGKVKKVAKKSTVQVFSDSESESDKAEDSSEPEEGEVSSSEGSSGEDMSEEEVFNDGYDENLMGDEEDRKRLEQMTEKEREQEIFNRLEKRESLKTRFEIEKKLRKEKKKEERKKSRKAVEALHMKTASLRSKERRKTMENKKDNKKMSALESLRAKREEKNKKLDENKDKEDKKLDANDIYSDDEDEDDDAVRSSDSDKSDDDASRGSSYKSSDSGSDSERESRHKPVQYISTKEELGKIRLSRHKLERWCHMPFFAKTVIGCYVRIGIGNHDGKAVYRCAEIIEVCETGKVYQLGTTRTNKGLRLRYANSERVYRLEFVSNSDFTENEFFKWKESMMIGGLTLPTVREIDQKLRDIKSALTHKFNDRDVDAIVTEKSRFKKNPNNYAMKKTHLMKDKETADMVGDTDKVAEIAQALEELEERAVELDRRRTSNISSVSYINQRNRQRNIIEAENALKTEVALMREAAADPFTRRQCRPKIVTKTREQEVVDDEVRRKLMENLLNVKAKKSEGSQDEATSARQTEESKDSADATDGGGKVTTPGADKKHGSDLFAVHDFDITIDLDVPGVGPAMPIAPTTSQMPKPVAPKRSLNLEAYKKRKGLI</sequence>
<dbReference type="AlphaFoldDB" id="A0A8J1U6X6"/>
<keyword evidence="3" id="KW-0805">Transcription regulation</keyword>
<evidence type="ECO:0000256" key="3">
    <source>
        <dbReference type="ARBA" id="ARBA00023015"/>
    </source>
</evidence>
<evidence type="ECO:0000256" key="4">
    <source>
        <dbReference type="ARBA" id="ARBA00023054"/>
    </source>
</evidence>
<feature type="compositionally biased region" description="Basic residues" evidence="9">
    <location>
        <begin position="72"/>
        <end position="84"/>
    </location>
</feature>
<feature type="compositionally biased region" description="Basic and acidic residues" evidence="9">
    <location>
        <begin position="180"/>
        <end position="199"/>
    </location>
</feature>
<dbReference type="SUPFAM" id="SSF159042">
    <property type="entry name" value="Plus3-like"/>
    <property type="match status" value="1"/>
</dbReference>
<evidence type="ECO:0000256" key="2">
    <source>
        <dbReference type="ARBA" id="ARBA00022553"/>
    </source>
</evidence>
<organism evidence="10 11">
    <name type="scientific">Owenia fusiformis</name>
    <name type="common">Polychaete worm</name>
    <dbReference type="NCBI Taxonomy" id="6347"/>
    <lineage>
        <taxon>Eukaryota</taxon>
        <taxon>Metazoa</taxon>
        <taxon>Spiralia</taxon>
        <taxon>Lophotrochozoa</taxon>
        <taxon>Annelida</taxon>
        <taxon>Polychaeta</taxon>
        <taxon>Sedentaria</taxon>
        <taxon>Canalipalpata</taxon>
        <taxon>Sabellida</taxon>
        <taxon>Oweniida</taxon>
        <taxon>Oweniidae</taxon>
        <taxon>Owenia</taxon>
    </lineage>
</organism>
<protein>
    <submittedName>
        <fullName evidence="10">Uncharacterized protein</fullName>
    </submittedName>
</protein>
<dbReference type="Pfam" id="PF03126">
    <property type="entry name" value="Plus-3"/>
    <property type="match status" value="1"/>
</dbReference>
<gene>
    <name evidence="10" type="ORF">OFUS_LOCUS16269</name>
</gene>
<comment type="caution">
    <text evidence="10">The sequence shown here is derived from an EMBL/GenBank/DDBJ whole genome shotgun (WGS) entry which is preliminary data.</text>
</comment>
<keyword evidence="11" id="KW-1185">Reference proteome</keyword>
<comment type="subcellular location">
    <subcellularLocation>
        <location evidence="1">Nucleus</location>
        <location evidence="1">Nucleoplasm</location>
    </subcellularLocation>
</comment>
<feature type="compositionally biased region" description="Acidic residues" evidence="9">
    <location>
        <begin position="55"/>
        <end position="67"/>
    </location>
</feature>
<evidence type="ECO:0000256" key="7">
    <source>
        <dbReference type="ARBA" id="ARBA00023242"/>
    </source>
</evidence>
<dbReference type="GO" id="GO:0003677">
    <property type="term" value="F:DNA binding"/>
    <property type="evidence" value="ECO:0007669"/>
    <property type="project" value="InterPro"/>
</dbReference>
<feature type="region of interest" description="Disordered" evidence="9">
    <location>
        <begin position="1"/>
        <end position="159"/>
    </location>
</feature>
<dbReference type="SMART" id="SM00719">
    <property type="entry name" value="Plus3"/>
    <property type="match status" value="1"/>
</dbReference>
<keyword evidence="6" id="KW-0804">Transcription</keyword>
<evidence type="ECO:0000256" key="6">
    <source>
        <dbReference type="ARBA" id="ARBA00023163"/>
    </source>
</evidence>
<feature type="coiled-coil region" evidence="8">
    <location>
        <begin position="479"/>
        <end position="506"/>
    </location>
</feature>
<dbReference type="EMBL" id="CAIIXF020000008">
    <property type="protein sequence ID" value="CAH1791151.1"/>
    <property type="molecule type" value="Genomic_DNA"/>
</dbReference>
<dbReference type="PROSITE" id="PS51360">
    <property type="entry name" value="PLUS3"/>
    <property type="match status" value="1"/>
</dbReference>
<evidence type="ECO:0000256" key="9">
    <source>
        <dbReference type="SAM" id="MobiDB-lite"/>
    </source>
</evidence>
<reference evidence="10" key="1">
    <citation type="submission" date="2022-03" db="EMBL/GenBank/DDBJ databases">
        <authorList>
            <person name="Martin C."/>
        </authorList>
    </citation>
    <scope>NUCLEOTIDE SEQUENCE</scope>
</reference>
<dbReference type="PANTHER" id="PTHR13115:SF8">
    <property type="entry name" value="RNA POLYMERASE-ASSOCIATED PROTEIN RTF1 HOMOLOG"/>
    <property type="match status" value="1"/>
</dbReference>
<dbReference type="InterPro" id="IPR004343">
    <property type="entry name" value="Plus-3_dom"/>
</dbReference>